<dbReference type="SUPFAM" id="SSF57850">
    <property type="entry name" value="RING/U-box"/>
    <property type="match status" value="1"/>
</dbReference>
<organism evidence="6 7">
    <name type="scientific">Cicer arietinum</name>
    <name type="common">Chickpea</name>
    <name type="synonym">Garbanzo</name>
    <dbReference type="NCBI Taxonomy" id="3827"/>
    <lineage>
        <taxon>Eukaryota</taxon>
        <taxon>Viridiplantae</taxon>
        <taxon>Streptophyta</taxon>
        <taxon>Embryophyta</taxon>
        <taxon>Tracheophyta</taxon>
        <taxon>Spermatophyta</taxon>
        <taxon>Magnoliopsida</taxon>
        <taxon>eudicotyledons</taxon>
        <taxon>Gunneridae</taxon>
        <taxon>Pentapetalae</taxon>
        <taxon>rosids</taxon>
        <taxon>fabids</taxon>
        <taxon>Fabales</taxon>
        <taxon>Fabaceae</taxon>
        <taxon>Papilionoideae</taxon>
        <taxon>50 kb inversion clade</taxon>
        <taxon>NPAAA clade</taxon>
        <taxon>Hologalegina</taxon>
        <taxon>IRL clade</taxon>
        <taxon>Cicereae</taxon>
        <taxon>Cicer</taxon>
    </lineage>
</organism>
<evidence type="ECO:0000256" key="4">
    <source>
        <dbReference type="PROSITE-ProRule" id="PRU00175"/>
    </source>
</evidence>
<dbReference type="SMART" id="SM00184">
    <property type="entry name" value="RING"/>
    <property type="match status" value="1"/>
</dbReference>
<dbReference type="InterPro" id="IPR013083">
    <property type="entry name" value="Znf_RING/FYVE/PHD"/>
</dbReference>
<keyword evidence="1" id="KW-0479">Metal-binding</keyword>
<protein>
    <submittedName>
        <fullName evidence="7">RING-H2 finger protein ATL38-like</fullName>
    </submittedName>
</protein>
<dbReference type="GO" id="GO:0005634">
    <property type="term" value="C:nucleus"/>
    <property type="evidence" value="ECO:0007669"/>
    <property type="project" value="TreeGrafter"/>
</dbReference>
<dbReference type="InterPro" id="IPR001841">
    <property type="entry name" value="Znf_RING"/>
</dbReference>
<dbReference type="Proteomes" id="UP000087171">
    <property type="component" value="Chromosome Ca5"/>
</dbReference>
<dbReference type="PANTHER" id="PTHR45931:SF16">
    <property type="entry name" value="RING_U-BOX SUPERFAMILY PROTEIN"/>
    <property type="match status" value="1"/>
</dbReference>
<dbReference type="RefSeq" id="XP_027190937.1">
    <property type="nucleotide sequence ID" value="XM_027335136.1"/>
</dbReference>
<dbReference type="GO" id="GO:0006511">
    <property type="term" value="P:ubiquitin-dependent protein catabolic process"/>
    <property type="evidence" value="ECO:0007669"/>
    <property type="project" value="TreeGrafter"/>
</dbReference>
<dbReference type="GO" id="GO:0008270">
    <property type="term" value="F:zinc ion binding"/>
    <property type="evidence" value="ECO:0007669"/>
    <property type="project" value="UniProtKB-KW"/>
</dbReference>
<dbReference type="Pfam" id="PF13639">
    <property type="entry name" value="zf-RING_2"/>
    <property type="match status" value="1"/>
</dbReference>
<reference evidence="6" key="1">
    <citation type="journal article" date="2013" name="Nat. Biotechnol.">
        <title>Draft genome sequence of chickpea (Cicer arietinum) provides a resource for trait improvement.</title>
        <authorList>
            <person name="Varshney R.K."/>
            <person name="Song C."/>
            <person name="Saxena R.K."/>
            <person name="Azam S."/>
            <person name="Yu S."/>
            <person name="Sharpe A.G."/>
            <person name="Cannon S."/>
            <person name="Baek J."/>
            <person name="Rosen B.D."/>
            <person name="Tar'an B."/>
            <person name="Millan T."/>
            <person name="Zhang X."/>
            <person name="Ramsay L.D."/>
            <person name="Iwata A."/>
            <person name="Wang Y."/>
            <person name="Nelson W."/>
            <person name="Farmer A.D."/>
            <person name="Gaur P.M."/>
            <person name="Soderlund C."/>
            <person name="Penmetsa R.V."/>
            <person name="Xu C."/>
            <person name="Bharti A.K."/>
            <person name="He W."/>
            <person name="Winter P."/>
            <person name="Zhao S."/>
            <person name="Hane J.K."/>
            <person name="Carrasquilla-Garcia N."/>
            <person name="Condie J.A."/>
            <person name="Upadhyaya H.D."/>
            <person name="Luo M.C."/>
            <person name="Thudi M."/>
            <person name="Gowda C.L."/>
            <person name="Singh N.P."/>
            <person name="Lichtenzveig J."/>
            <person name="Gali K.K."/>
            <person name="Rubio J."/>
            <person name="Nadarajan N."/>
            <person name="Dolezel J."/>
            <person name="Bansal K.C."/>
            <person name="Xu X."/>
            <person name="Edwards D."/>
            <person name="Zhang G."/>
            <person name="Kahl G."/>
            <person name="Gil J."/>
            <person name="Singh K.B."/>
            <person name="Datta S.K."/>
            <person name="Jackson S.A."/>
            <person name="Wang J."/>
            <person name="Cook D.R."/>
        </authorList>
    </citation>
    <scope>NUCLEOTIDE SEQUENCE [LARGE SCALE GENOMIC DNA]</scope>
    <source>
        <strain evidence="6">cv. CDC Frontier</strain>
    </source>
</reference>
<evidence type="ECO:0000313" key="7">
    <source>
        <dbReference type="RefSeq" id="XP_027190937.1"/>
    </source>
</evidence>
<evidence type="ECO:0000256" key="3">
    <source>
        <dbReference type="ARBA" id="ARBA00022833"/>
    </source>
</evidence>
<dbReference type="GO" id="GO:0061630">
    <property type="term" value="F:ubiquitin protein ligase activity"/>
    <property type="evidence" value="ECO:0007669"/>
    <property type="project" value="TreeGrafter"/>
</dbReference>
<dbReference type="Gene3D" id="3.30.40.10">
    <property type="entry name" value="Zinc/RING finger domain, C3HC4 (zinc finger)"/>
    <property type="match status" value="1"/>
</dbReference>
<dbReference type="PANTHER" id="PTHR45931">
    <property type="entry name" value="SI:CH211-59O9.10"/>
    <property type="match status" value="1"/>
</dbReference>
<evidence type="ECO:0000259" key="5">
    <source>
        <dbReference type="PROSITE" id="PS50089"/>
    </source>
</evidence>
<gene>
    <name evidence="7" type="primary">LOC113786748</name>
</gene>
<dbReference type="OrthoDB" id="21204at2759"/>
<evidence type="ECO:0000313" key="6">
    <source>
        <dbReference type="Proteomes" id="UP000087171"/>
    </source>
</evidence>
<dbReference type="InterPro" id="IPR011016">
    <property type="entry name" value="Znf_RING-CH"/>
</dbReference>
<keyword evidence="3" id="KW-0862">Zinc</keyword>
<reference evidence="7" key="2">
    <citation type="submission" date="2025-08" db="UniProtKB">
        <authorList>
            <consortium name="RefSeq"/>
        </authorList>
    </citation>
    <scope>IDENTIFICATION</scope>
    <source>
        <tissue evidence="7">Etiolated seedlings</tissue>
    </source>
</reference>
<dbReference type="InterPro" id="IPR051834">
    <property type="entry name" value="RING_finger_E3_ligase"/>
</dbReference>
<evidence type="ECO:0000256" key="1">
    <source>
        <dbReference type="ARBA" id="ARBA00022723"/>
    </source>
</evidence>
<keyword evidence="2 4" id="KW-0863">Zinc-finger</keyword>
<dbReference type="PROSITE" id="PS50089">
    <property type="entry name" value="ZF_RING_2"/>
    <property type="match status" value="1"/>
</dbReference>
<accession>A0A3Q7YBX3</accession>
<proteinExistence type="predicted"/>
<sequence>MDGQQHHRRRRVGVNGEIERVTVASRNPISNGVYDMTHAIPFPVPNRNMISPYVEDGHLIFCETNIHPTRINNVVQSYSRNISHDLSQDGHYIFQENNVNQSNQILTRRNVEESTHNFERIKIEEKMITETTTTCSICLVDFSIGSTAIRLPSPCSHIFHENCIMKWFNISSTCPLCRRSIS</sequence>
<evidence type="ECO:0000256" key="2">
    <source>
        <dbReference type="ARBA" id="ARBA00022771"/>
    </source>
</evidence>
<dbReference type="AlphaFoldDB" id="A0A3Q7YBX3"/>
<name>A0A3Q7YBX3_CICAR</name>
<dbReference type="SMART" id="SM00744">
    <property type="entry name" value="RINGv"/>
    <property type="match status" value="1"/>
</dbReference>
<keyword evidence="6" id="KW-1185">Reference proteome</keyword>
<feature type="domain" description="RING-type" evidence="5">
    <location>
        <begin position="135"/>
        <end position="178"/>
    </location>
</feature>